<name>A0A9Q0NFD2_9DIPT</name>
<accession>A0A9Q0NFD2</accession>
<dbReference type="Gene3D" id="2.130.10.10">
    <property type="entry name" value="YVTN repeat-like/Quinoprotein amine dehydrogenase"/>
    <property type="match status" value="1"/>
</dbReference>
<dbReference type="InterPro" id="IPR033270">
    <property type="entry name" value="VPRBP/DCAF1"/>
</dbReference>
<dbReference type="InterPro" id="IPR011047">
    <property type="entry name" value="Quinoprotein_ADH-like_sf"/>
</dbReference>
<dbReference type="AlphaFoldDB" id="A0A9Q0NFD2"/>
<dbReference type="PANTHER" id="PTHR13129">
    <property type="entry name" value="VPRBP PROTEIN-RELATED"/>
    <property type="match status" value="1"/>
</dbReference>
<evidence type="ECO:0000313" key="4">
    <source>
        <dbReference type="Proteomes" id="UP001151699"/>
    </source>
</evidence>
<organism evidence="3 4">
    <name type="scientific">Pseudolycoriella hygida</name>
    <dbReference type="NCBI Taxonomy" id="35572"/>
    <lineage>
        <taxon>Eukaryota</taxon>
        <taxon>Metazoa</taxon>
        <taxon>Ecdysozoa</taxon>
        <taxon>Arthropoda</taxon>
        <taxon>Hexapoda</taxon>
        <taxon>Insecta</taxon>
        <taxon>Pterygota</taxon>
        <taxon>Neoptera</taxon>
        <taxon>Endopterygota</taxon>
        <taxon>Diptera</taxon>
        <taxon>Nematocera</taxon>
        <taxon>Sciaroidea</taxon>
        <taxon>Sciaridae</taxon>
        <taxon>Pseudolycoriella</taxon>
    </lineage>
</organism>
<comment type="caution">
    <text evidence="3">The sequence shown here is derived from an EMBL/GenBank/DDBJ whole genome shotgun (WGS) entry which is preliminary data.</text>
</comment>
<protein>
    <submittedName>
        <fullName evidence="3">Protein mahjong</fullName>
    </submittedName>
</protein>
<evidence type="ECO:0000313" key="3">
    <source>
        <dbReference type="EMBL" id="KAJ6648636.1"/>
    </source>
</evidence>
<evidence type="ECO:0000256" key="2">
    <source>
        <dbReference type="ARBA" id="ARBA00023242"/>
    </source>
</evidence>
<dbReference type="GO" id="GO:0080008">
    <property type="term" value="C:Cul4-RING E3 ubiquitin ligase complex"/>
    <property type="evidence" value="ECO:0007669"/>
    <property type="project" value="TreeGrafter"/>
</dbReference>
<dbReference type="GO" id="GO:0005634">
    <property type="term" value="C:nucleus"/>
    <property type="evidence" value="ECO:0007669"/>
    <property type="project" value="UniProtKB-SubCell"/>
</dbReference>
<sequence>MKNGVLWDVRSGEEVHKFDVSNQTFSGVFCPNALEIVSDDKVWDMRTHRLLRTVPELQGATVKFSPQNVIYAIESKRRYLLGSRTLLFMCQSFKTLDGYNYSTIKIENVGGRIYDLCVNKYGSEIALVQKWKAETVLRFYSVGKRKEEDDEDDTGGKIDFYFNKISTHRDQINQFPERTNITTLEF</sequence>
<dbReference type="SUPFAM" id="SSF50998">
    <property type="entry name" value="Quinoprotein alcohol dehydrogenase-like"/>
    <property type="match status" value="1"/>
</dbReference>
<dbReference type="OrthoDB" id="8056091at2759"/>
<comment type="subcellular location">
    <subcellularLocation>
        <location evidence="1">Nucleus</location>
    </subcellularLocation>
</comment>
<evidence type="ECO:0000256" key="1">
    <source>
        <dbReference type="ARBA" id="ARBA00004123"/>
    </source>
</evidence>
<dbReference type="InterPro" id="IPR015943">
    <property type="entry name" value="WD40/YVTN_repeat-like_dom_sf"/>
</dbReference>
<dbReference type="Proteomes" id="UP001151699">
    <property type="component" value="Chromosome A"/>
</dbReference>
<proteinExistence type="predicted"/>
<reference evidence="3" key="1">
    <citation type="submission" date="2022-07" db="EMBL/GenBank/DDBJ databases">
        <authorList>
            <person name="Trinca V."/>
            <person name="Uliana J.V.C."/>
            <person name="Torres T.T."/>
            <person name="Ward R.J."/>
            <person name="Monesi N."/>
        </authorList>
    </citation>
    <scope>NUCLEOTIDE SEQUENCE</scope>
    <source>
        <strain evidence="3">HSMRA1968</strain>
        <tissue evidence="3">Whole embryos</tissue>
    </source>
</reference>
<gene>
    <name evidence="3" type="primary">mahj_13</name>
    <name evidence="3" type="ORF">Bhyg_03867</name>
</gene>
<dbReference type="PANTHER" id="PTHR13129:SF4">
    <property type="entry name" value="DDB1- AND CUL4-ASSOCIATED FACTOR 1"/>
    <property type="match status" value="1"/>
</dbReference>
<keyword evidence="2" id="KW-0539">Nucleus</keyword>
<dbReference type="GO" id="GO:0016567">
    <property type="term" value="P:protein ubiquitination"/>
    <property type="evidence" value="ECO:0007669"/>
    <property type="project" value="InterPro"/>
</dbReference>
<keyword evidence="4" id="KW-1185">Reference proteome</keyword>
<dbReference type="EMBL" id="WJQU01000001">
    <property type="protein sequence ID" value="KAJ6648636.1"/>
    <property type="molecule type" value="Genomic_DNA"/>
</dbReference>